<dbReference type="RefSeq" id="WP_127790012.1">
    <property type="nucleotide sequence ID" value="NZ_SACL01000012.1"/>
</dbReference>
<comment type="caution">
    <text evidence="1">The sequence shown here is derived from an EMBL/GenBank/DDBJ whole genome shotgun (WGS) entry which is preliminary data.</text>
</comment>
<dbReference type="AlphaFoldDB" id="A0A437LZF3"/>
<keyword evidence="2" id="KW-1185">Reference proteome</keyword>
<protein>
    <submittedName>
        <fullName evidence="1">Uncharacterized protein</fullName>
    </submittedName>
</protein>
<evidence type="ECO:0000313" key="2">
    <source>
        <dbReference type="Proteomes" id="UP000282957"/>
    </source>
</evidence>
<organism evidence="1 2">
    <name type="scientific">Rhodovarius crocodyli</name>
    <dbReference type="NCBI Taxonomy" id="1979269"/>
    <lineage>
        <taxon>Bacteria</taxon>
        <taxon>Pseudomonadati</taxon>
        <taxon>Pseudomonadota</taxon>
        <taxon>Alphaproteobacteria</taxon>
        <taxon>Acetobacterales</taxon>
        <taxon>Roseomonadaceae</taxon>
        <taxon>Rhodovarius</taxon>
    </lineage>
</organism>
<reference evidence="1 2" key="1">
    <citation type="submission" date="2019-01" db="EMBL/GenBank/DDBJ databases">
        <authorList>
            <person name="Chen W.-M."/>
        </authorList>
    </citation>
    <scope>NUCLEOTIDE SEQUENCE [LARGE SCALE GENOMIC DNA]</scope>
    <source>
        <strain evidence="1 2">CCP-6</strain>
    </source>
</reference>
<proteinExistence type="predicted"/>
<sequence>MAESNLYCRVENNPSGGTTVHACDALQSVLTSGPWQSAGAHISTFRSVKGAAYSHRLVINPLKKQGRGLIANFCPFCAEPLNGEASASFAQVARQQAAKVVL</sequence>
<gene>
    <name evidence="1" type="ORF">EOD42_23370</name>
</gene>
<evidence type="ECO:0000313" key="1">
    <source>
        <dbReference type="EMBL" id="RVT90745.1"/>
    </source>
</evidence>
<accession>A0A437LZF3</accession>
<name>A0A437LZF3_9PROT</name>
<dbReference type="Proteomes" id="UP000282957">
    <property type="component" value="Unassembled WGS sequence"/>
</dbReference>
<dbReference type="EMBL" id="SACL01000012">
    <property type="protein sequence ID" value="RVT90745.1"/>
    <property type="molecule type" value="Genomic_DNA"/>
</dbReference>